<evidence type="ECO:0000313" key="1">
    <source>
        <dbReference type="EMBL" id="SUS08923.1"/>
    </source>
</evidence>
<proteinExistence type="predicted"/>
<dbReference type="EMBL" id="UIDG01000651">
    <property type="protein sequence ID" value="SUS08923.1"/>
    <property type="molecule type" value="Genomic_DNA"/>
</dbReference>
<sequence length="119" mass="13476">MIHRVDYGPHDCWTLYENPLTFLAIPEFLWRLMGNQRGYPNRVRHCEVIDTLNLLGVRVIDRVTAQAPSTAVLELRHRLQPHFRSFTDAQIGVLDAEFVAGEGPGLFLGRSFGELSSNA</sequence>
<accession>A0A380TMD4</accession>
<dbReference type="AlphaFoldDB" id="A0A380TMD4"/>
<name>A0A380TMD4_9ZZZZ</name>
<gene>
    <name evidence="1" type="ORF">DF3PB_950013</name>
</gene>
<protein>
    <submittedName>
        <fullName evidence="1">Uncharacterized protein</fullName>
    </submittedName>
</protein>
<reference evidence="1" key="1">
    <citation type="submission" date="2018-07" db="EMBL/GenBank/DDBJ databases">
        <authorList>
            <person name="Quirk P.G."/>
            <person name="Krulwich T.A."/>
        </authorList>
    </citation>
    <scope>NUCLEOTIDE SEQUENCE</scope>
</reference>
<organism evidence="1">
    <name type="scientific">metagenome</name>
    <dbReference type="NCBI Taxonomy" id="256318"/>
    <lineage>
        <taxon>unclassified sequences</taxon>
        <taxon>metagenomes</taxon>
    </lineage>
</organism>